<protein>
    <submittedName>
        <fullName evidence="4">Right-handed parallel beta-helix repeat-containing protein</fullName>
    </submittedName>
</protein>
<dbReference type="SUPFAM" id="SSF51126">
    <property type="entry name" value="Pectin lyase-like"/>
    <property type="match status" value="1"/>
</dbReference>
<feature type="coiled-coil region" evidence="1">
    <location>
        <begin position="959"/>
        <end position="986"/>
    </location>
</feature>
<dbReference type="InterPro" id="IPR006626">
    <property type="entry name" value="PbH1"/>
</dbReference>
<keyword evidence="1" id="KW-0175">Coiled coil</keyword>
<dbReference type="Pfam" id="PF13229">
    <property type="entry name" value="Beta_helix"/>
    <property type="match status" value="1"/>
</dbReference>
<sequence>MAEQKITLPMLELDLQKVTTFVSRPFRLTQGDKGYIQPFHLSVGFAPYSATADTLCFAGTKPDGQIIEVEAEPSRFSKDGDTWFFSLPDEVAQAIGTFEAYFYVKKGNSVVASTTKFAYEVGAKFGDDEASNSYVSVFNSLRDKFNQIIESSRTELNNWTNLNNQARADLDKLLKDLKTQTDNWLSAKSSEIQGIITNYNNKYNELVGKWNNQITTQQNDYAAQKAKIDSEYKQQLENLKSQLNSEWQTQKQAQQASFDSFKADLTNRISQAKSDIDSIQAIIPTLQKKIAEISLNSFSKNDAQIEISKGIADITGNLIDPNLNDWVKNDAASKANIKINYQDGTNDISFTGVENSEVLDFKFNTKQNTDYILTFTYTPDDIHTVKSNCLFLALWYEDLTKYYGQWSTNYNPKANNQVIRVPAQQGGNYSLKFNSQNLTEMHIGISFDNFIDGQTSKFKISNLVVRETNSTLVGLTDTISSLQSKYFPVQDLSANTNVDNLSQTGLYNLRGQAGITGLPQSGNIWGTLLVFNNNNGSNGIQMYLNSNDDYFFYREWNKSKGFVERRPWKKLSTSDDLVNYYNKAEIDNKFKSIVLNIIDFGAKAEDSNFDNAPAFNRAIQSLPATGGIIYIPNGNFFLKSTVTIDRSYVHIMGLNHGLRSGIDPSDGTTQTGGGGAKVTVQNSISAFKIQNTHNDKRLSGITFSGFDLKGDTNGGVGIDGVSNTDRVVIDNMTINNIGTGVKLNGADAPRITNSWIAETKSSIQLTGASQQAEIKNNSLGAQPQGVTILLENADRYNITGNNIYPDGSSAIRLLNPVHGAIVGNTISAFYTGIIEMLPSGSMYGNSNVISGNVIAIETWKNNPIGRDNKWGIIHIEGYNNLIAGNNILSNGSPQNTTGVLIMNGDSNKIASNVINIPNTDSNVVCNGGTNNNSVIFSTKGNSFQNGLNSSNINIDVDSYTALQNRCESLETNLAVLQSKINNLLTLVAVSNDTVSIQGSLEIHGGQIRNYWGGVDQYVAYSPSGVKRGYFGVWDNGTFNARGN</sequence>
<dbReference type="Proteomes" id="UP001213015">
    <property type="component" value="Unassembled WGS sequence"/>
</dbReference>
<dbReference type="InterPro" id="IPR039448">
    <property type="entry name" value="Beta_helix"/>
</dbReference>
<dbReference type="InterPro" id="IPR018913">
    <property type="entry name" value="BppU_N"/>
</dbReference>
<dbReference type="Pfam" id="PF10651">
    <property type="entry name" value="BppU_N"/>
    <property type="match status" value="1"/>
</dbReference>
<evidence type="ECO:0000313" key="5">
    <source>
        <dbReference type="Proteomes" id="UP001213015"/>
    </source>
</evidence>
<dbReference type="AlphaFoldDB" id="A0AAP3GYG1"/>
<gene>
    <name evidence="4" type="ORF">L2422_06580</name>
</gene>
<dbReference type="CDD" id="cd21111">
    <property type="entry name" value="IFTase"/>
    <property type="match status" value="1"/>
</dbReference>
<evidence type="ECO:0000256" key="1">
    <source>
        <dbReference type="SAM" id="Coils"/>
    </source>
</evidence>
<feature type="domain" description="BppU N-terminal" evidence="2">
    <location>
        <begin position="25"/>
        <end position="146"/>
    </location>
</feature>
<dbReference type="InterPro" id="IPR012334">
    <property type="entry name" value="Pectin_lyas_fold"/>
</dbReference>
<accession>A0AAP3GYG1</accession>
<evidence type="ECO:0000313" key="4">
    <source>
        <dbReference type="EMBL" id="MCZ3845158.1"/>
    </source>
</evidence>
<evidence type="ECO:0000259" key="2">
    <source>
        <dbReference type="Pfam" id="PF10651"/>
    </source>
</evidence>
<reference evidence="4" key="1">
    <citation type="submission" date="2022-01" db="EMBL/GenBank/DDBJ databases">
        <title>VMRC isolate genome collection.</title>
        <authorList>
            <person name="France M."/>
            <person name="Rutt L."/>
            <person name="Humphrys M."/>
            <person name="Ravel J."/>
        </authorList>
    </citation>
    <scope>NUCLEOTIDE SEQUENCE</scope>
    <source>
        <strain evidence="4">C0127B5</strain>
    </source>
</reference>
<name>A0AAP3GYG1_9LACO</name>
<dbReference type="RefSeq" id="WP_144887348.1">
    <property type="nucleotide sequence ID" value="NZ_JAAVSE010000003.1"/>
</dbReference>
<feature type="domain" description="Right handed beta helix" evidence="3">
    <location>
        <begin position="715"/>
        <end position="861"/>
    </location>
</feature>
<dbReference type="InterPro" id="IPR011050">
    <property type="entry name" value="Pectin_lyase_fold/virulence"/>
</dbReference>
<comment type="caution">
    <text evidence="4">The sequence shown here is derived from an EMBL/GenBank/DDBJ whole genome shotgun (WGS) entry which is preliminary data.</text>
</comment>
<dbReference type="SMART" id="SM00710">
    <property type="entry name" value="PbH1"/>
    <property type="match status" value="4"/>
</dbReference>
<organism evidence="4 5">
    <name type="scientific">Lactobacillus mulieris</name>
    <dbReference type="NCBI Taxonomy" id="2508708"/>
    <lineage>
        <taxon>Bacteria</taxon>
        <taxon>Bacillati</taxon>
        <taxon>Bacillota</taxon>
        <taxon>Bacilli</taxon>
        <taxon>Lactobacillales</taxon>
        <taxon>Lactobacillaceae</taxon>
        <taxon>Lactobacillus</taxon>
    </lineage>
</organism>
<evidence type="ECO:0000259" key="3">
    <source>
        <dbReference type="Pfam" id="PF13229"/>
    </source>
</evidence>
<feature type="coiled-coil region" evidence="1">
    <location>
        <begin position="149"/>
        <end position="183"/>
    </location>
</feature>
<proteinExistence type="predicted"/>
<dbReference type="Gene3D" id="2.160.20.10">
    <property type="entry name" value="Single-stranded right-handed beta-helix, Pectin lyase-like"/>
    <property type="match status" value="1"/>
</dbReference>
<dbReference type="EMBL" id="JAKHLF010000011">
    <property type="protein sequence ID" value="MCZ3845158.1"/>
    <property type="molecule type" value="Genomic_DNA"/>
</dbReference>